<feature type="chain" id="PRO_5045127280" evidence="1">
    <location>
        <begin position="29"/>
        <end position="170"/>
    </location>
</feature>
<organism evidence="3 4">
    <name type="scientific">Streptomyces actuosus</name>
    <dbReference type="NCBI Taxonomy" id="1885"/>
    <lineage>
        <taxon>Bacteria</taxon>
        <taxon>Bacillati</taxon>
        <taxon>Actinomycetota</taxon>
        <taxon>Actinomycetes</taxon>
        <taxon>Kitasatosporales</taxon>
        <taxon>Streptomycetaceae</taxon>
        <taxon>Streptomyces</taxon>
    </lineage>
</organism>
<dbReference type="Pfam" id="PF12680">
    <property type="entry name" value="SnoaL_2"/>
    <property type="match status" value="1"/>
</dbReference>
<feature type="domain" description="SnoaL-like" evidence="2">
    <location>
        <begin position="40"/>
        <end position="134"/>
    </location>
</feature>
<dbReference type="Gene3D" id="3.10.450.50">
    <property type="match status" value="1"/>
</dbReference>
<dbReference type="EMBL" id="JAFFZS010000041">
    <property type="protein sequence ID" value="MBN0048553.1"/>
    <property type="molecule type" value="Genomic_DNA"/>
</dbReference>
<feature type="signal peptide" evidence="1">
    <location>
        <begin position="1"/>
        <end position="28"/>
    </location>
</feature>
<dbReference type="Proteomes" id="UP000788262">
    <property type="component" value="Unassembled WGS sequence"/>
</dbReference>
<dbReference type="InterPro" id="IPR037401">
    <property type="entry name" value="SnoaL-like"/>
</dbReference>
<dbReference type="SUPFAM" id="SSF54427">
    <property type="entry name" value="NTF2-like"/>
    <property type="match status" value="1"/>
</dbReference>
<dbReference type="CDD" id="cd00531">
    <property type="entry name" value="NTF2_like"/>
    <property type="match status" value="1"/>
</dbReference>
<evidence type="ECO:0000313" key="4">
    <source>
        <dbReference type="Proteomes" id="UP000788262"/>
    </source>
</evidence>
<dbReference type="RefSeq" id="WP_205386681.1">
    <property type="nucleotide sequence ID" value="NZ_JAFFZS010000041.1"/>
</dbReference>
<gene>
    <name evidence="3" type="ORF">JS756_31535</name>
</gene>
<protein>
    <submittedName>
        <fullName evidence="3">Nuclear transport factor 2 family protein</fullName>
    </submittedName>
</protein>
<sequence>MSFRQPRAASVLIAATALCATTATTARAAQDAEQRPPRIVSHWAHAWNGADPQALGDLFTTGGTYTDEGVGVVFHGRREIAGWKARADALIDNVHVTVRTVRRHGHRITVEAIYAGRLKGAPKSFAVPMTTVLDLGGHHCLIASDEDRYSLATVLAQSGLPADWTPPPVA</sequence>
<keyword evidence="4" id="KW-1185">Reference proteome</keyword>
<name>A0ABS2VZH1_STRAS</name>
<comment type="caution">
    <text evidence="3">The sequence shown here is derived from an EMBL/GenBank/DDBJ whole genome shotgun (WGS) entry which is preliminary data.</text>
</comment>
<evidence type="ECO:0000256" key="1">
    <source>
        <dbReference type="SAM" id="SignalP"/>
    </source>
</evidence>
<evidence type="ECO:0000313" key="3">
    <source>
        <dbReference type="EMBL" id="MBN0048553.1"/>
    </source>
</evidence>
<reference evidence="3 4" key="1">
    <citation type="submission" date="2021-02" db="EMBL/GenBank/DDBJ databases">
        <title>Whole genome sequencing of Streptomyces actuosus VRA1.</title>
        <authorList>
            <person name="Sen G."/>
            <person name="Sen A."/>
        </authorList>
    </citation>
    <scope>NUCLEOTIDE SEQUENCE [LARGE SCALE GENOMIC DNA]</scope>
    <source>
        <strain evidence="3 4">VRA1</strain>
    </source>
</reference>
<dbReference type="InterPro" id="IPR032710">
    <property type="entry name" value="NTF2-like_dom_sf"/>
</dbReference>
<evidence type="ECO:0000259" key="2">
    <source>
        <dbReference type="Pfam" id="PF12680"/>
    </source>
</evidence>
<accession>A0ABS2VZH1</accession>
<proteinExistence type="predicted"/>
<keyword evidence="1" id="KW-0732">Signal</keyword>